<gene>
    <name evidence="1" type="ORF">NMS_0998</name>
</gene>
<reference evidence="1 2" key="1">
    <citation type="journal article" date="2014" name="Proc. Natl. Acad. Sci. U.S.A.">
        <title>Functional characterization of flavobacteria rhodopsins reveals a unique class of light-driven chloride pump in bacteria.</title>
        <authorList>
            <person name="Yoshizawa S."/>
            <person name="Kumagai Y."/>
            <person name="Kim H."/>
            <person name="Ogura Y."/>
            <person name="Hayashi T."/>
            <person name="Iwasaki W."/>
            <person name="DeLong E.F."/>
            <person name="Kogure K."/>
        </authorList>
    </citation>
    <scope>NUCLEOTIDE SEQUENCE [LARGE SCALE GENOMIC DNA]</scope>
    <source>
        <strain evidence="1 2">S1-08</strain>
    </source>
</reference>
<protein>
    <submittedName>
        <fullName evidence="1">Uncharacterized protein</fullName>
    </submittedName>
</protein>
<dbReference type="Gene3D" id="3.40.50.300">
    <property type="entry name" value="P-loop containing nucleotide triphosphate hydrolases"/>
    <property type="match status" value="1"/>
</dbReference>
<dbReference type="InterPro" id="IPR027417">
    <property type="entry name" value="P-loop_NTPase"/>
</dbReference>
<dbReference type="OrthoDB" id="1407597at2"/>
<dbReference type="Pfam" id="PF13481">
    <property type="entry name" value="AAA_25"/>
    <property type="match status" value="1"/>
</dbReference>
<dbReference type="KEGG" id="nmf:NMS_0998"/>
<dbReference type="HOGENOM" id="CLU_1325226_0_0_10"/>
<dbReference type="EMBL" id="AP014548">
    <property type="protein sequence ID" value="BAO55007.1"/>
    <property type="molecule type" value="Genomic_DNA"/>
</dbReference>
<dbReference type="SUPFAM" id="SSF52540">
    <property type="entry name" value="P-loop containing nucleoside triphosphate hydrolases"/>
    <property type="match status" value="1"/>
</dbReference>
<sequence>MIKELIIESEAEVVVIDSITRLNTKKLEDSSNAEYITRNLRSITYETGVTLICIHHTHKMKDRNLTMDRIKGSSTFAQEIDFAIGIARSSKGHRYFKDVVSRYASVDDQLSHEFEIDSDKIINQIGTCDEDDLLSRTDGRKSDREQEMIKFFRTNKSKRFPLKMLIVIFEKQFGWSTRSVKDYAMRLFKQGVLENENGVYQWKRSED</sequence>
<dbReference type="AlphaFoldDB" id="W8VWS7"/>
<dbReference type="Proteomes" id="UP000031760">
    <property type="component" value="Chromosome"/>
</dbReference>
<accession>W8VWS7</accession>
<evidence type="ECO:0000313" key="2">
    <source>
        <dbReference type="Proteomes" id="UP000031760"/>
    </source>
</evidence>
<organism evidence="1 2">
    <name type="scientific">Nonlabens marinus S1-08</name>
    <dbReference type="NCBI Taxonomy" id="1454201"/>
    <lineage>
        <taxon>Bacteria</taxon>
        <taxon>Pseudomonadati</taxon>
        <taxon>Bacteroidota</taxon>
        <taxon>Flavobacteriia</taxon>
        <taxon>Flavobacteriales</taxon>
        <taxon>Flavobacteriaceae</taxon>
        <taxon>Nonlabens</taxon>
    </lineage>
</organism>
<dbReference type="STRING" id="1454201.NMS_0998"/>
<name>W8VWS7_9FLAO</name>
<proteinExistence type="predicted"/>
<keyword evidence="2" id="KW-1185">Reference proteome</keyword>
<evidence type="ECO:0000313" key="1">
    <source>
        <dbReference type="EMBL" id="BAO55007.1"/>
    </source>
</evidence>
<dbReference type="RefSeq" id="WP_041495686.1">
    <property type="nucleotide sequence ID" value="NZ_AP014548.1"/>
</dbReference>